<accession>A0A1H4XX70</accession>
<sequence>MFPRSSLILLLGSLGLLAGATSVAAQCLPPPRNAEVPGFSLCKDWPAFADQSISLLSEMVPDPSDSGNGDGTYNLQLAVLERNSGQVLARYAQPAAFVSDAVRLESVKLDTGRFQLTPQVRAFGVRAGFEGSSRVNPFSQVWLSLYVREGSTLRPVLEKFLAHSYNGEWDGQCAGEGTKTTRTLEIAKTRSHGYADLIVRSVSVSTRSEQVGDQCQSKSLTAKPLLVTLHYDGQRYVLPNGYSGI</sequence>
<dbReference type="AlphaFoldDB" id="A0A1H4XX70"/>
<organism evidence="2 3">
    <name type="scientific">Pseudomonas saponiphila</name>
    <dbReference type="NCBI Taxonomy" id="556534"/>
    <lineage>
        <taxon>Bacteria</taxon>
        <taxon>Pseudomonadati</taxon>
        <taxon>Pseudomonadota</taxon>
        <taxon>Gammaproteobacteria</taxon>
        <taxon>Pseudomonadales</taxon>
        <taxon>Pseudomonadaceae</taxon>
        <taxon>Pseudomonas</taxon>
    </lineage>
</organism>
<reference evidence="3" key="1">
    <citation type="submission" date="2016-10" db="EMBL/GenBank/DDBJ databases">
        <authorList>
            <person name="Varghese N."/>
            <person name="Submissions S."/>
        </authorList>
    </citation>
    <scope>NUCLEOTIDE SEQUENCE [LARGE SCALE GENOMIC DNA]</scope>
    <source>
        <strain evidence="3">DSM 9751</strain>
    </source>
</reference>
<protein>
    <recommendedName>
        <fullName evidence="4">Lipoprotein</fullName>
    </recommendedName>
</protein>
<dbReference type="Proteomes" id="UP000198982">
    <property type="component" value="Unassembled WGS sequence"/>
</dbReference>
<keyword evidence="3" id="KW-1185">Reference proteome</keyword>
<feature type="signal peptide" evidence="1">
    <location>
        <begin position="1"/>
        <end position="25"/>
    </location>
</feature>
<evidence type="ECO:0000313" key="2">
    <source>
        <dbReference type="EMBL" id="SED10075.1"/>
    </source>
</evidence>
<keyword evidence="1" id="KW-0732">Signal</keyword>
<evidence type="ECO:0008006" key="4">
    <source>
        <dbReference type="Google" id="ProtNLM"/>
    </source>
</evidence>
<gene>
    <name evidence="2" type="ORF">SAMN05216178_6226</name>
</gene>
<evidence type="ECO:0000313" key="3">
    <source>
        <dbReference type="Proteomes" id="UP000198982"/>
    </source>
</evidence>
<evidence type="ECO:0000256" key="1">
    <source>
        <dbReference type="SAM" id="SignalP"/>
    </source>
</evidence>
<dbReference type="RefSeq" id="WP_092320302.1">
    <property type="nucleotide sequence ID" value="NZ_FNTJ01000002.1"/>
</dbReference>
<name>A0A1H4XX70_9PSED</name>
<feature type="chain" id="PRO_5011633682" description="Lipoprotein" evidence="1">
    <location>
        <begin position="26"/>
        <end position="245"/>
    </location>
</feature>
<dbReference type="EMBL" id="FNTJ01000002">
    <property type="protein sequence ID" value="SED10075.1"/>
    <property type="molecule type" value="Genomic_DNA"/>
</dbReference>
<proteinExistence type="predicted"/>